<keyword evidence="2" id="KW-1185">Reference proteome</keyword>
<evidence type="ECO:0000313" key="2">
    <source>
        <dbReference type="Proteomes" id="UP000830158"/>
    </source>
</evidence>
<sequence length="99" mass="10648">MPDELLVRAGSASRCVLQCADIILLEAATLARASWQLVSAFAGYPGCLVVAVRHECGQWALLAARGHDPRIVRPGFSGRISWQALGEHAREAHTRAVTS</sequence>
<proteinExistence type="predicted"/>
<name>A0ABY4NRR3_9PSEU</name>
<protein>
    <submittedName>
        <fullName evidence="1">Uncharacterized protein</fullName>
    </submittedName>
</protein>
<reference evidence="1" key="1">
    <citation type="submission" date="2022-01" db="EMBL/GenBank/DDBJ databases">
        <title>PSI-footprinting approach for the identification of protein synthesis inhibitor producers.</title>
        <authorList>
            <person name="Handel F."/>
            <person name="Kulik A."/>
            <person name="Wex K.W."/>
            <person name="Berscheid A."/>
            <person name="Saur J.S."/>
            <person name="Winkler A."/>
            <person name="Wibberg D."/>
            <person name="Kalinowski J."/>
            <person name="Broetz-Oesterhelt H."/>
            <person name="Mast Y."/>
        </authorList>
    </citation>
    <scope>NUCLEOTIDE SEQUENCE</scope>
    <source>
        <strain evidence="1">KNN 49.3e</strain>
    </source>
</reference>
<dbReference type="Proteomes" id="UP000830158">
    <property type="component" value="Chromosome"/>
</dbReference>
<dbReference type="RefSeq" id="WP_116111483.1">
    <property type="nucleotide sequence ID" value="NZ_CP091196.1"/>
</dbReference>
<gene>
    <name evidence="1" type="ORF">L1857_07935</name>
</gene>
<accession>A0ABY4NRR3</accession>
<dbReference type="EMBL" id="CP091196">
    <property type="protein sequence ID" value="UQS22754.1"/>
    <property type="molecule type" value="Genomic_DNA"/>
</dbReference>
<organism evidence="1 2">
    <name type="scientific">Amycolatopsis thermalba</name>
    <dbReference type="NCBI Taxonomy" id="944492"/>
    <lineage>
        <taxon>Bacteria</taxon>
        <taxon>Bacillati</taxon>
        <taxon>Actinomycetota</taxon>
        <taxon>Actinomycetes</taxon>
        <taxon>Pseudonocardiales</taxon>
        <taxon>Pseudonocardiaceae</taxon>
        <taxon>Amycolatopsis</taxon>
    </lineage>
</organism>
<evidence type="ECO:0000313" key="1">
    <source>
        <dbReference type="EMBL" id="UQS22754.1"/>
    </source>
</evidence>